<reference evidence="1 2" key="1">
    <citation type="submission" date="2018-11" db="EMBL/GenBank/DDBJ databases">
        <title>Arenibacter aquaticus sp.nov., a marine bacterium isolated from surface seawater in the South China Sea.</title>
        <authorList>
            <person name="Guo J."/>
            <person name="Sun J."/>
        </authorList>
    </citation>
    <scope>NUCLEOTIDE SEQUENCE [LARGE SCALE GENOMIC DNA]</scope>
    <source>
        <strain evidence="1 2">GUO666</strain>
    </source>
</reference>
<proteinExistence type="predicted"/>
<gene>
    <name evidence="1" type="ORF">EHW67_19175</name>
</gene>
<evidence type="ECO:0000313" key="2">
    <source>
        <dbReference type="Proteomes" id="UP000267585"/>
    </source>
</evidence>
<sequence>MLNLGLYPVVSVGQSVRNIMTAFEGLSSNPELISIKNKIDIPAENGHFQGVQLIERDGKEKLIVSGSSKTEAYLLQIDLTKKKTDTLIRLMGDPYRHAGGIQISDPYLIVGIEDNILKTTSKVCLYPYRDKSFYKAHPSITIERKGKPKQKTAGATGLLKMDDHYLAIVANWDSRNWDFYQIDPEKRTQQLLTSFAVPEDWGSYQSVNLIKDKNAIYALGFYSKKKLGHTDLILVRNLSSQELIMEKMGTKTFKSKNKVDFNAAVGLHVNPQGRLYIWATQTNPGKKIQINKYTSH</sequence>
<accession>A0A3S0CL69</accession>
<organism evidence="1 2">
    <name type="scientific">Arenibacter aquaticus</name>
    <dbReference type="NCBI Taxonomy" id="2489054"/>
    <lineage>
        <taxon>Bacteria</taxon>
        <taxon>Pseudomonadati</taxon>
        <taxon>Bacteroidota</taxon>
        <taxon>Flavobacteriia</taxon>
        <taxon>Flavobacteriales</taxon>
        <taxon>Flavobacteriaceae</taxon>
        <taxon>Arenibacter</taxon>
    </lineage>
</organism>
<dbReference type="RefSeq" id="WP_158285151.1">
    <property type="nucleotide sequence ID" value="NZ_RQPJ01000021.1"/>
</dbReference>
<name>A0A3S0CL69_9FLAO</name>
<dbReference type="AlphaFoldDB" id="A0A3S0CL69"/>
<keyword evidence="2" id="KW-1185">Reference proteome</keyword>
<protein>
    <submittedName>
        <fullName evidence="1">Uncharacterized protein</fullName>
    </submittedName>
</protein>
<dbReference type="SUPFAM" id="SSF82171">
    <property type="entry name" value="DPP6 N-terminal domain-like"/>
    <property type="match status" value="1"/>
</dbReference>
<dbReference type="Proteomes" id="UP000267585">
    <property type="component" value="Unassembled WGS sequence"/>
</dbReference>
<comment type="caution">
    <text evidence="1">The sequence shown here is derived from an EMBL/GenBank/DDBJ whole genome shotgun (WGS) entry which is preliminary data.</text>
</comment>
<dbReference type="EMBL" id="RQPJ01000021">
    <property type="protein sequence ID" value="RTE52303.1"/>
    <property type="molecule type" value="Genomic_DNA"/>
</dbReference>
<evidence type="ECO:0000313" key="1">
    <source>
        <dbReference type="EMBL" id="RTE52303.1"/>
    </source>
</evidence>
<dbReference type="OrthoDB" id="839202at2"/>